<feature type="region of interest" description="Disordered" evidence="1">
    <location>
        <begin position="83"/>
        <end position="148"/>
    </location>
</feature>
<evidence type="ECO:0000313" key="3">
    <source>
        <dbReference type="EMBL" id="RKP34209.1"/>
    </source>
</evidence>
<feature type="compositionally biased region" description="Acidic residues" evidence="1">
    <location>
        <begin position="120"/>
        <end position="135"/>
    </location>
</feature>
<dbReference type="AlphaFoldDB" id="A0A4V1J438"/>
<dbReference type="STRING" id="215637.A0A4V1J438"/>
<gene>
    <name evidence="3" type="ORF">BJ085DRAFT_33036</name>
</gene>
<dbReference type="InterPro" id="IPR036034">
    <property type="entry name" value="PDZ_sf"/>
</dbReference>
<proteinExistence type="predicted"/>
<sequence length="198" mass="22283">METRRVVGWAGALIQVPYHAVHEQVKSIPSQLYISCTLYGSPANMYGLKPGVWITEINNEPVYDLDGFLARLRELRAAAQVAKDAKKSQGQRTECHTPESTSAQAAPAAEEPVKQPTDGNEMDDAGLEVEEEDNQEGSAKPDTKPNTSGDFFIRLTTINRSGITRILSLRIDDHYWPAWDLYECPTSLYNYLYQYHFI</sequence>
<organism evidence="3 4">
    <name type="scientific">Dimargaris cristalligena</name>
    <dbReference type="NCBI Taxonomy" id="215637"/>
    <lineage>
        <taxon>Eukaryota</taxon>
        <taxon>Fungi</taxon>
        <taxon>Fungi incertae sedis</taxon>
        <taxon>Zoopagomycota</taxon>
        <taxon>Kickxellomycotina</taxon>
        <taxon>Dimargaritomycetes</taxon>
        <taxon>Dimargaritales</taxon>
        <taxon>Dimargaritaceae</taxon>
        <taxon>Dimargaris</taxon>
    </lineage>
</organism>
<dbReference type="SUPFAM" id="SSF50156">
    <property type="entry name" value="PDZ domain-like"/>
    <property type="match status" value="1"/>
</dbReference>
<dbReference type="InterPro" id="IPR025926">
    <property type="entry name" value="PDZ-like_dom"/>
</dbReference>
<feature type="domain" description="PDZ-like" evidence="2">
    <location>
        <begin position="2"/>
        <end position="75"/>
    </location>
</feature>
<accession>A0A4V1J438</accession>
<dbReference type="Pfam" id="PF12812">
    <property type="entry name" value="PDZ_1"/>
    <property type="match status" value="1"/>
</dbReference>
<evidence type="ECO:0000259" key="2">
    <source>
        <dbReference type="Pfam" id="PF12812"/>
    </source>
</evidence>
<feature type="compositionally biased region" description="Basic and acidic residues" evidence="1">
    <location>
        <begin position="83"/>
        <end position="97"/>
    </location>
</feature>
<keyword evidence="4" id="KW-1185">Reference proteome</keyword>
<protein>
    <recommendedName>
        <fullName evidence="2">PDZ-like domain-containing protein</fullName>
    </recommendedName>
</protein>
<dbReference type="EMBL" id="ML003308">
    <property type="protein sequence ID" value="RKP34209.1"/>
    <property type="molecule type" value="Genomic_DNA"/>
</dbReference>
<evidence type="ECO:0000256" key="1">
    <source>
        <dbReference type="SAM" id="MobiDB-lite"/>
    </source>
</evidence>
<dbReference type="PANTHER" id="PTHR46366">
    <property type="entry name" value="PRO-APOPTOTIC SERINE PROTEASE NMA111"/>
    <property type="match status" value="1"/>
</dbReference>
<reference evidence="4" key="1">
    <citation type="journal article" date="2018" name="Nat. Microbiol.">
        <title>Leveraging single-cell genomics to expand the fungal tree of life.</title>
        <authorList>
            <person name="Ahrendt S.R."/>
            <person name="Quandt C.A."/>
            <person name="Ciobanu D."/>
            <person name="Clum A."/>
            <person name="Salamov A."/>
            <person name="Andreopoulos B."/>
            <person name="Cheng J.F."/>
            <person name="Woyke T."/>
            <person name="Pelin A."/>
            <person name="Henrissat B."/>
            <person name="Reynolds N.K."/>
            <person name="Benny G.L."/>
            <person name="Smith M.E."/>
            <person name="James T.Y."/>
            <person name="Grigoriev I.V."/>
        </authorList>
    </citation>
    <scope>NUCLEOTIDE SEQUENCE [LARGE SCALE GENOMIC DNA]</scope>
    <source>
        <strain evidence="4">RSA 468</strain>
    </source>
</reference>
<dbReference type="PANTHER" id="PTHR46366:SF1">
    <property type="entry name" value="PDZ DOMAIN-CONTAINING PROTEIN C1685.05"/>
    <property type="match status" value="1"/>
</dbReference>
<evidence type="ECO:0000313" key="4">
    <source>
        <dbReference type="Proteomes" id="UP000268162"/>
    </source>
</evidence>
<name>A0A4V1J438_9FUNG</name>
<dbReference type="Gene3D" id="2.30.42.10">
    <property type="match status" value="1"/>
</dbReference>
<dbReference type="Proteomes" id="UP000268162">
    <property type="component" value="Unassembled WGS sequence"/>
</dbReference>